<dbReference type="Proteomes" id="UP000298111">
    <property type="component" value="Unassembled WGS sequence"/>
</dbReference>
<organism evidence="2 3">
    <name type="scientific">Streptomyces albus</name>
    <dbReference type="NCBI Taxonomy" id="1888"/>
    <lineage>
        <taxon>Bacteria</taxon>
        <taxon>Bacillati</taxon>
        <taxon>Actinomycetota</taxon>
        <taxon>Actinomycetes</taxon>
        <taxon>Kitasatosporales</taxon>
        <taxon>Streptomycetaceae</taxon>
        <taxon>Streptomyces</taxon>
    </lineage>
</organism>
<sequence length="268" mass="28588">MDVGVVIVLVLLLAFFVLGGIATVRTVRAVKRGVERTGAQVRRTVEETTLKARSAQPGPVGEAARIRLELRSSIDGTRAALEAGASADPGLSEAVSLLDQLHEHARRLDGELRLLMEREPDRARLAARLPEARERMRHIKESADALRFAAQDRARQFDDEELAELRGRIDIETGALRHWVSEPAPGQAPGAGTPGDGATGHSSASSSSSSPSSSSSSSPSSASFSRQRPAQPELGPSGQQLDPSLTDPTADRRRSAQPFGKRPPRSAS</sequence>
<feature type="compositionally biased region" description="Low complexity" evidence="1">
    <location>
        <begin position="199"/>
        <end position="223"/>
    </location>
</feature>
<dbReference type="AlphaFoldDB" id="A0A6C1C1M2"/>
<dbReference type="RefSeq" id="WP_033229724.1">
    <property type="nucleotide sequence ID" value="NZ_BBQG01000050.1"/>
</dbReference>
<feature type="region of interest" description="Disordered" evidence="1">
    <location>
        <begin position="180"/>
        <end position="268"/>
    </location>
</feature>
<gene>
    <name evidence="2" type="ORF">D8771_15315</name>
</gene>
<evidence type="ECO:0000256" key="1">
    <source>
        <dbReference type="SAM" id="MobiDB-lite"/>
    </source>
</evidence>
<proteinExistence type="predicted"/>
<comment type="caution">
    <text evidence="2">The sequence shown here is derived from an EMBL/GenBank/DDBJ whole genome shotgun (WGS) entry which is preliminary data.</text>
</comment>
<name>A0A6C1C1M2_9ACTN</name>
<reference evidence="2 3" key="1">
    <citation type="submission" date="2018-10" db="EMBL/GenBank/DDBJ databases">
        <title>Isolation of pseudouridimycin from Streptomyces albus DSM 40763.</title>
        <authorList>
            <person name="Rosenqvist P."/>
            <person name="Metsae-Ketelae M."/>
            <person name="Virta P."/>
        </authorList>
    </citation>
    <scope>NUCLEOTIDE SEQUENCE [LARGE SCALE GENOMIC DNA]</scope>
    <source>
        <strain evidence="2 3">DSM 40763</strain>
    </source>
</reference>
<accession>A0A6C1C1M2</accession>
<dbReference type="EMBL" id="RCIY01000055">
    <property type="protein sequence ID" value="TGG83392.1"/>
    <property type="molecule type" value="Genomic_DNA"/>
</dbReference>
<protein>
    <submittedName>
        <fullName evidence="2">Uncharacterized protein</fullName>
    </submittedName>
</protein>
<dbReference type="GeneID" id="75183723"/>
<evidence type="ECO:0000313" key="3">
    <source>
        <dbReference type="Proteomes" id="UP000298111"/>
    </source>
</evidence>
<feature type="compositionally biased region" description="Polar residues" evidence="1">
    <location>
        <begin position="237"/>
        <end position="247"/>
    </location>
</feature>
<evidence type="ECO:0000313" key="2">
    <source>
        <dbReference type="EMBL" id="TGG83392.1"/>
    </source>
</evidence>